<dbReference type="OrthoDB" id="7559170at2"/>
<evidence type="ECO:0000313" key="3">
    <source>
        <dbReference type="Proteomes" id="UP000306236"/>
    </source>
</evidence>
<dbReference type="AlphaFoldDB" id="A0A4S5BTZ1"/>
<dbReference type="EMBL" id="SSWX01000010">
    <property type="protein sequence ID" value="THJ33408.1"/>
    <property type="molecule type" value="Genomic_DNA"/>
</dbReference>
<keyword evidence="1" id="KW-0472">Membrane</keyword>
<proteinExistence type="predicted"/>
<keyword evidence="3" id="KW-1185">Reference proteome</keyword>
<sequence length="253" mass="28268">MPYIGVGLHLIIALFFAAHVLRSGQSKYWLLLLFFFPLLGSAIYFFAVYYPNDYRMQRQSHKVVTAAEQLLDPGRELREAGQAWEHTPTAQNRLRLAHAQLQAGEYAQAAQSYTDCLQGPFANDVDIQLGAAKAYVLSGQATQALHYLDLLEQENQGVRAEEVAILLAQALSANGQQDAARNQFEETIARFGSFQAYAEYAIWAAQSGDIQTAQQLQSDIERVTAHWDRAQRTLNTETMQRLNAAYKNIPAAA</sequence>
<evidence type="ECO:0000313" key="2">
    <source>
        <dbReference type="EMBL" id="THJ33408.1"/>
    </source>
</evidence>
<dbReference type="InterPro" id="IPR011990">
    <property type="entry name" value="TPR-like_helical_dom_sf"/>
</dbReference>
<dbReference type="Proteomes" id="UP000306236">
    <property type="component" value="Unassembled WGS sequence"/>
</dbReference>
<gene>
    <name evidence="2" type="ORF">E8K88_08985</name>
</gene>
<evidence type="ECO:0000256" key="1">
    <source>
        <dbReference type="SAM" id="Phobius"/>
    </source>
</evidence>
<organism evidence="2 3">
    <name type="scientific">Lampropedia aestuarii</name>
    <dbReference type="NCBI Taxonomy" id="2562762"/>
    <lineage>
        <taxon>Bacteria</taxon>
        <taxon>Pseudomonadati</taxon>
        <taxon>Pseudomonadota</taxon>
        <taxon>Betaproteobacteria</taxon>
        <taxon>Burkholderiales</taxon>
        <taxon>Comamonadaceae</taxon>
        <taxon>Lampropedia</taxon>
    </lineage>
</organism>
<evidence type="ECO:0008006" key="4">
    <source>
        <dbReference type="Google" id="ProtNLM"/>
    </source>
</evidence>
<dbReference type="InterPro" id="IPR014562">
    <property type="entry name" value="UCP030959_TPR_rpt-cont"/>
</dbReference>
<accession>A0A4S5BTZ1</accession>
<dbReference type="Gene3D" id="1.25.40.10">
    <property type="entry name" value="Tetratricopeptide repeat domain"/>
    <property type="match status" value="1"/>
</dbReference>
<name>A0A4S5BTZ1_9BURK</name>
<comment type="caution">
    <text evidence="2">The sequence shown here is derived from an EMBL/GenBank/DDBJ whole genome shotgun (WGS) entry which is preliminary data.</text>
</comment>
<feature type="transmembrane region" description="Helical" evidence="1">
    <location>
        <begin position="6"/>
        <end position="21"/>
    </location>
</feature>
<keyword evidence="1" id="KW-0812">Transmembrane</keyword>
<feature type="transmembrane region" description="Helical" evidence="1">
    <location>
        <begin position="28"/>
        <end position="50"/>
    </location>
</feature>
<dbReference type="PIRSF" id="PIRSF030959">
    <property type="entry name" value="UCP030959"/>
    <property type="match status" value="1"/>
</dbReference>
<protein>
    <recommendedName>
        <fullName evidence="4">Tetratricopeptide repeat protein</fullName>
    </recommendedName>
</protein>
<dbReference type="SUPFAM" id="SSF48452">
    <property type="entry name" value="TPR-like"/>
    <property type="match status" value="1"/>
</dbReference>
<keyword evidence="1" id="KW-1133">Transmembrane helix</keyword>
<reference evidence="2 3" key="1">
    <citation type="submission" date="2019-04" db="EMBL/GenBank/DDBJ databases">
        <title>Lampropedia sp YIM MLB12 draf genome.</title>
        <authorList>
            <person name="Wang Y.-X."/>
        </authorList>
    </citation>
    <scope>NUCLEOTIDE SEQUENCE [LARGE SCALE GENOMIC DNA]</scope>
    <source>
        <strain evidence="2 3">YIM MLB12</strain>
    </source>
</reference>
<dbReference type="RefSeq" id="WP_136406333.1">
    <property type="nucleotide sequence ID" value="NZ_SSWX01000010.1"/>
</dbReference>